<evidence type="ECO:0000313" key="3">
    <source>
        <dbReference type="Proteomes" id="UP000027161"/>
    </source>
</evidence>
<feature type="domain" description="Alpha-(1,3)-fucosyltransferase FucT N-terminal" evidence="1">
    <location>
        <begin position="35"/>
        <end position="128"/>
    </location>
</feature>
<accession>A0A8E0WM63</accession>
<sequence>MLKKLSIVCIAILLLCVSIYKIKAPEKENKHVIKVSFINMWPGFTIDELPMIKEIIEENGRTIVIDHNNYDLIIDSVFGQRNISNKDSIKIFFTGESVRPKLENYDISIGFDYIDHPNYIRIPLYYMYFTNEVSTEYKRSKCNPNKPYFTCFLVSNGIEDPENDGCIARNRFFHKLSLYKISSKRR</sequence>
<dbReference type="SUPFAM" id="SSF53756">
    <property type="entry name" value="UDP-Glycosyltransferase/glycogen phosphorylase"/>
    <property type="match status" value="1"/>
</dbReference>
<dbReference type="Pfam" id="PF18025">
    <property type="entry name" value="FucT_N"/>
    <property type="match status" value="1"/>
</dbReference>
<evidence type="ECO:0000313" key="2">
    <source>
        <dbReference type="EMBL" id="KDO03059.1"/>
    </source>
</evidence>
<dbReference type="InterPro" id="IPR042574">
    <property type="entry name" value="FucT_N_sf"/>
</dbReference>
<dbReference type="Proteomes" id="UP000027161">
    <property type="component" value="Unassembled WGS sequence"/>
</dbReference>
<protein>
    <recommendedName>
        <fullName evidence="1">Alpha-(1,3)-fucosyltransferase FucT N-terminal domain-containing protein</fullName>
    </recommendedName>
</protein>
<name>A0A8E0WM63_9RICK</name>
<dbReference type="Gene3D" id="3.40.50.11650">
    <property type="entry name" value="Glycosyl transferase family 10, N-terminal domain"/>
    <property type="match status" value="1"/>
</dbReference>
<dbReference type="EMBL" id="JFKF01000068">
    <property type="protein sequence ID" value="KDO03059.1"/>
    <property type="molecule type" value="Genomic_DNA"/>
</dbReference>
<dbReference type="RefSeq" id="WP_008581216.1">
    <property type="nucleotide sequence ID" value="NZ_JFKF01000068.1"/>
</dbReference>
<comment type="caution">
    <text evidence="2">The sequence shown here is derived from an EMBL/GenBank/DDBJ whole genome shotgun (WGS) entry which is preliminary data.</text>
</comment>
<keyword evidence="3" id="KW-1185">Reference proteome</keyword>
<dbReference type="InterPro" id="IPR041058">
    <property type="entry name" value="FucT_N"/>
</dbReference>
<proteinExistence type="predicted"/>
<evidence type="ECO:0000259" key="1">
    <source>
        <dbReference type="Pfam" id="PF18025"/>
    </source>
</evidence>
<gene>
    <name evidence="2" type="ORF">REISMN_03730</name>
</gene>
<organism evidence="2 3">
    <name type="scientific">Rickettsia tamurae subsp. buchneri</name>
    <dbReference type="NCBI Taxonomy" id="1462938"/>
    <lineage>
        <taxon>Bacteria</taxon>
        <taxon>Pseudomonadati</taxon>
        <taxon>Pseudomonadota</taxon>
        <taxon>Alphaproteobacteria</taxon>
        <taxon>Rickettsiales</taxon>
        <taxon>Rickettsiaceae</taxon>
        <taxon>Rickettsieae</taxon>
        <taxon>Rickettsia</taxon>
        <taxon>spotted fever group</taxon>
    </lineage>
</organism>
<dbReference type="AlphaFoldDB" id="A0A8E0WM63"/>
<reference evidence="2 3" key="1">
    <citation type="submission" date="2014-02" db="EMBL/GenBank/DDBJ databases">
        <title>Draft genome sequence of Rickettsia buchneri sp. nov. ISO7T.</title>
        <authorList>
            <person name="Felsheim R.F."/>
            <person name="Kurtti T.J."/>
            <person name="Munderloh U.G."/>
        </authorList>
    </citation>
    <scope>NUCLEOTIDE SEQUENCE [LARGE SCALE GENOMIC DNA]</scope>
    <source>
        <strain evidence="2 3">ISO7</strain>
    </source>
</reference>